<protein>
    <submittedName>
        <fullName evidence="2">Uncharacterized protein</fullName>
    </submittedName>
</protein>
<feature type="compositionally biased region" description="Polar residues" evidence="1">
    <location>
        <begin position="188"/>
        <end position="205"/>
    </location>
</feature>
<feature type="region of interest" description="Disordered" evidence="1">
    <location>
        <begin position="372"/>
        <end position="397"/>
    </location>
</feature>
<dbReference type="AlphaFoldDB" id="A0AAD9KCP8"/>
<reference evidence="2" key="1">
    <citation type="journal article" date="2023" name="Mol. Biol. Evol.">
        <title>Third-Generation Sequencing Reveals the Adaptive Role of the Epigenome in Three Deep-Sea Polychaetes.</title>
        <authorList>
            <person name="Perez M."/>
            <person name="Aroh O."/>
            <person name="Sun Y."/>
            <person name="Lan Y."/>
            <person name="Juniper S.K."/>
            <person name="Young C.R."/>
            <person name="Angers B."/>
            <person name="Qian P.Y."/>
        </authorList>
    </citation>
    <scope>NUCLEOTIDE SEQUENCE</scope>
    <source>
        <strain evidence="2">P08H-3</strain>
    </source>
</reference>
<name>A0AAD9KCP8_9ANNE</name>
<dbReference type="EMBL" id="JAODUP010000015">
    <property type="protein sequence ID" value="KAK2168695.1"/>
    <property type="molecule type" value="Genomic_DNA"/>
</dbReference>
<sequence length="592" mass="66879">MSAHKIVVVESEKSPKVCSSNWREDVILKRNLQVLDRSQRTVVNRIVVDQKILNRRFQTKLSRSKMSYARATSNMEMQKRLRDETTFVLNTNVGHNDDDNETLQRIWNRGRKFYKRRLDNDVFRKKKEIGTFTCIEDDCPKDTSHTKKPNLVDRPMTAIYLRPDTAVVLDKSVVHRRPFTSVDRRSKQNISDTNLSMIRRSQSMELETVPKREDPNAPCEELPKNTVSVSPEKKQVTVEGQCSGPESNTAQNSTDQLDSTCHTTSTEKKQNEFKQHQVISKKTEGDPKENRVDETRTDPVLDIEDLTDCQDQKSIHSPSSQKDVIESSTSGEVHSTIENENYISSKRNVGIPVAHIQIGNCNETFTQSDKRDDNLTINPTTENCTKYSPLDKTESTSDTQIKGMMSLKGIKSTTTADTVTSSGANENSVLKTTKKRVKRRPSTAGGFLRTMLDSPKTSTGRALSAKPSGARTKTTNAGIGSMFDDDEFQISLLDFQRFIVHSANYESRVKNYAERIKSLNAEKTRAMDYYTIKLQSQTAKCRKIFKMEAAGGATDEDIKRATGNLSIKSLTLKTVDSEFQLNSSSYKNVPHL</sequence>
<organism evidence="2 3">
    <name type="scientific">Paralvinella palmiformis</name>
    <dbReference type="NCBI Taxonomy" id="53620"/>
    <lineage>
        <taxon>Eukaryota</taxon>
        <taxon>Metazoa</taxon>
        <taxon>Spiralia</taxon>
        <taxon>Lophotrochozoa</taxon>
        <taxon>Annelida</taxon>
        <taxon>Polychaeta</taxon>
        <taxon>Sedentaria</taxon>
        <taxon>Canalipalpata</taxon>
        <taxon>Terebellida</taxon>
        <taxon>Terebelliformia</taxon>
        <taxon>Alvinellidae</taxon>
        <taxon>Paralvinella</taxon>
    </lineage>
</organism>
<gene>
    <name evidence="2" type="ORF">LSH36_15g19066</name>
</gene>
<feature type="compositionally biased region" description="Basic and acidic residues" evidence="1">
    <location>
        <begin position="265"/>
        <end position="298"/>
    </location>
</feature>
<proteinExistence type="predicted"/>
<comment type="caution">
    <text evidence="2">The sequence shown here is derived from an EMBL/GenBank/DDBJ whole genome shotgun (WGS) entry which is preliminary data.</text>
</comment>
<feature type="compositionally biased region" description="Polar residues" evidence="1">
    <location>
        <begin position="375"/>
        <end position="386"/>
    </location>
</feature>
<feature type="region of interest" description="Disordered" evidence="1">
    <location>
        <begin position="310"/>
        <end position="333"/>
    </location>
</feature>
<feature type="compositionally biased region" description="Polar residues" evidence="1">
    <location>
        <begin position="315"/>
        <end position="333"/>
    </location>
</feature>
<evidence type="ECO:0000256" key="1">
    <source>
        <dbReference type="SAM" id="MobiDB-lite"/>
    </source>
</evidence>
<evidence type="ECO:0000313" key="2">
    <source>
        <dbReference type="EMBL" id="KAK2168695.1"/>
    </source>
</evidence>
<accession>A0AAD9KCP8</accession>
<feature type="region of interest" description="Disordered" evidence="1">
    <location>
        <begin position="429"/>
        <end position="477"/>
    </location>
</feature>
<keyword evidence="3" id="KW-1185">Reference proteome</keyword>
<dbReference type="Proteomes" id="UP001208570">
    <property type="component" value="Unassembled WGS sequence"/>
</dbReference>
<feature type="region of interest" description="Disordered" evidence="1">
    <location>
        <begin position="180"/>
        <end position="298"/>
    </location>
</feature>
<evidence type="ECO:0000313" key="3">
    <source>
        <dbReference type="Proteomes" id="UP001208570"/>
    </source>
</evidence>
<feature type="compositionally biased region" description="Polar residues" evidence="1">
    <location>
        <begin position="238"/>
        <end position="264"/>
    </location>
</feature>
<feature type="compositionally biased region" description="Basic residues" evidence="1">
    <location>
        <begin position="432"/>
        <end position="441"/>
    </location>
</feature>